<feature type="domain" description="Protein kinase" evidence="2">
    <location>
        <begin position="99"/>
        <end position="366"/>
    </location>
</feature>
<dbReference type="OrthoDB" id="4062651at2759"/>
<dbReference type="Proteomes" id="UP000332933">
    <property type="component" value="Unassembled WGS sequence"/>
</dbReference>
<evidence type="ECO:0000313" key="3">
    <source>
        <dbReference type="EMBL" id="KAF0688678.1"/>
    </source>
</evidence>
<dbReference type="InterPro" id="IPR051681">
    <property type="entry name" value="Ser/Thr_Kinases-Pseudokinases"/>
</dbReference>
<feature type="region of interest" description="Disordered" evidence="1">
    <location>
        <begin position="15"/>
        <end position="47"/>
    </location>
</feature>
<protein>
    <submittedName>
        <fullName evidence="4">Aste57867_19707 protein</fullName>
    </submittedName>
</protein>
<evidence type="ECO:0000259" key="2">
    <source>
        <dbReference type="PROSITE" id="PS50011"/>
    </source>
</evidence>
<dbReference type="PANTHER" id="PTHR44329">
    <property type="entry name" value="SERINE/THREONINE-PROTEIN KINASE TNNI3K-RELATED"/>
    <property type="match status" value="1"/>
</dbReference>
<dbReference type="SUPFAM" id="SSF56112">
    <property type="entry name" value="Protein kinase-like (PK-like)"/>
    <property type="match status" value="1"/>
</dbReference>
<proteinExistence type="predicted"/>
<dbReference type="GO" id="GO:0004674">
    <property type="term" value="F:protein serine/threonine kinase activity"/>
    <property type="evidence" value="ECO:0007669"/>
    <property type="project" value="TreeGrafter"/>
</dbReference>
<evidence type="ECO:0000313" key="4">
    <source>
        <dbReference type="EMBL" id="VFT96406.1"/>
    </source>
</evidence>
<dbReference type="Pfam" id="PF07714">
    <property type="entry name" value="PK_Tyr_Ser-Thr"/>
    <property type="match status" value="1"/>
</dbReference>
<accession>A0A485LDB4</accession>
<dbReference type="InterPro" id="IPR001245">
    <property type="entry name" value="Ser-Thr/Tyr_kinase_cat_dom"/>
</dbReference>
<evidence type="ECO:0000256" key="1">
    <source>
        <dbReference type="SAM" id="MobiDB-lite"/>
    </source>
</evidence>
<dbReference type="GO" id="GO:0005524">
    <property type="term" value="F:ATP binding"/>
    <property type="evidence" value="ECO:0007669"/>
    <property type="project" value="InterPro"/>
</dbReference>
<dbReference type="EMBL" id="VJMH01006709">
    <property type="protein sequence ID" value="KAF0688678.1"/>
    <property type="molecule type" value="Genomic_DNA"/>
</dbReference>
<dbReference type="InterPro" id="IPR011009">
    <property type="entry name" value="Kinase-like_dom_sf"/>
</dbReference>
<reference evidence="3" key="2">
    <citation type="submission" date="2019-06" db="EMBL/GenBank/DDBJ databases">
        <title>Genomics analysis of Aphanomyces spp. identifies a new class of oomycete effector associated with host adaptation.</title>
        <authorList>
            <person name="Gaulin E."/>
        </authorList>
    </citation>
    <scope>NUCLEOTIDE SEQUENCE</scope>
    <source>
        <strain evidence="3">CBS 578.67</strain>
    </source>
</reference>
<dbReference type="EMBL" id="CAADRA010006732">
    <property type="protein sequence ID" value="VFT96406.1"/>
    <property type="molecule type" value="Genomic_DNA"/>
</dbReference>
<dbReference type="PROSITE" id="PS50011">
    <property type="entry name" value="PROTEIN_KINASE_DOM"/>
    <property type="match status" value="1"/>
</dbReference>
<feature type="compositionally biased region" description="Basic and acidic residues" evidence="1">
    <location>
        <begin position="26"/>
        <end position="36"/>
    </location>
</feature>
<evidence type="ECO:0000313" key="5">
    <source>
        <dbReference type="Proteomes" id="UP000332933"/>
    </source>
</evidence>
<dbReference type="InterPro" id="IPR000719">
    <property type="entry name" value="Prot_kinase_dom"/>
</dbReference>
<sequence length="383" mass="41975">MGSCKSTALISLPLAPPGAAVTSNDPSKHPDTDSVGRDQSLSRRRRSSMAATFLSRGELQDNDDDENQRCAVDDWTQYADLAPVLKPLATRFCIDPGDLTTVRTLPPDGSAITTQVGNLYGEPVLVRFVDPGIGAPDAARKAIVAEITCLAKMEHPHIVELKGFVLSRPCGLVCVSECMAGRSLRSLLDNPRLFDRLSWTQHKLNIAIDIASALDYMHTLKPKLIHRNVKAANVLLNRARTVAKLSGFSASRDRSYYQEMTNKIGDVEWSAPEFLMDHEDYTEKIDVYSFGVLLTELDTGSLPLVDVKDTMPSVAFTSKIVSGALRPKLSPDCPPAVAQIVKCCLQHDCHIRPSIDRVLAMLHRAKVEMGRVVVEDDNQTASV</sequence>
<reference evidence="4 5" key="1">
    <citation type="submission" date="2019-03" db="EMBL/GenBank/DDBJ databases">
        <authorList>
            <person name="Gaulin E."/>
            <person name="Dumas B."/>
        </authorList>
    </citation>
    <scope>NUCLEOTIDE SEQUENCE [LARGE SCALE GENOMIC DNA]</scope>
    <source>
        <strain evidence="4">CBS 568.67</strain>
    </source>
</reference>
<gene>
    <name evidence="4" type="primary">Aste57867_19707</name>
    <name evidence="3" type="ORF">As57867_019642</name>
    <name evidence="4" type="ORF">ASTE57867_19707</name>
</gene>
<dbReference type="Gene3D" id="1.10.510.10">
    <property type="entry name" value="Transferase(Phosphotransferase) domain 1"/>
    <property type="match status" value="1"/>
</dbReference>
<dbReference type="AlphaFoldDB" id="A0A485LDB4"/>
<name>A0A485LDB4_9STRA</name>
<organism evidence="4 5">
    <name type="scientific">Aphanomyces stellatus</name>
    <dbReference type="NCBI Taxonomy" id="120398"/>
    <lineage>
        <taxon>Eukaryota</taxon>
        <taxon>Sar</taxon>
        <taxon>Stramenopiles</taxon>
        <taxon>Oomycota</taxon>
        <taxon>Saprolegniomycetes</taxon>
        <taxon>Saprolegniales</taxon>
        <taxon>Verrucalvaceae</taxon>
        <taxon>Aphanomyces</taxon>
    </lineage>
</organism>
<keyword evidence="5" id="KW-1185">Reference proteome</keyword>
<dbReference type="PANTHER" id="PTHR44329:SF214">
    <property type="entry name" value="PROTEIN KINASE DOMAIN-CONTAINING PROTEIN"/>
    <property type="match status" value="1"/>
</dbReference>